<dbReference type="Gene3D" id="3.40.50.10140">
    <property type="entry name" value="Toll/interleukin-1 receptor homology (TIR) domain"/>
    <property type="match status" value="1"/>
</dbReference>
<dbReference type="InterPro" id="IPR000157">
    <property type="entry name" value="TIR_dom"/>
</dbReference>
<dbReference type="PROSITE" id="PS50104">
    <property type="entry name" value="TIR"/>
    <property type="match status" value="1"/>
</dbReference>
<dbReference type="GO" id="GO:0035663">
    <property type="term" value="F:Toll-like receptor 2 binding"/>
    <property type="evidence" value="ECO:0007669"/>
    <property type="project" value="TreeGrafter"/>
</dbReference>
<dbReference type="AlphaFoldDB" id="A0A9W7WKU5"/>
<dbReference type="EMBL" id="JAFHDT010000012">
    <property type="protein sequence ID" value="KAI7802800.1"/>
    <property type="molecule type" value="Genomic_DNA"/>
</dbReference>
<accession>A0A9W7WKU5</accession>
<dbReference type="GO" id="GO:0043123">
    <property type="term" value="P:positive regulation of canonical NF-kappaB signal transduction"/>
    <property type="evidence" value="ECO:0007669"/>
    <property type="project" value="TreeGrafter"/>
</dbReference>
<dbReference type="PANTHER" id="PTHR22662:SF0">
    <property type="entry name" value="TOLL_INTERLEUKIN-1 RECEPTOR DOMAIN-CONTAINING ADAPTER PROTEIN"/>
    <property type="match status" value="1"/>
</dbReference>
<dbReference type="PANTHER" id="PTHR22662">
    <property type="entry name" value="TIRAP"/>
    <property type="match status" value="1"/>
</dbReference>
<reference evidence="2" key="1">
    <citation type="submission" date="2021-02" db="EMBL/GenBank/DDBJ databases">
        <title>Comparative genomics reveals that relaxation of natural selection precedes convergent phenotypic evolution of cavefish.</title>
        <authorList>
            <person name="Peng Z."/>
        </authorList>
    </citation>
    <scope>NUCLEOTIDE SEQUENCE</scope>
    <source>
        <tissue evidence="2">Muscle</tissue>
    </source>
</reference>
<dbReference type="GO" id="GO:0005886">
    <property type="term" value="C:plasma membrane"/>
    <property type="evidence" value="ECO:0007669"/>
    <property type="project" value="TreeGrafter"/>
</dbReference>
<evidence type="ECO:0000313" key="3">
    <source>
        <dbReference type="Proteomes" id="UP001059041"/>
    </source>
</evidence>
<keyword evidence="3" id="KW-1185">Reference proteome</keyword>
<keyword evidence="2" id="KW-0675">Receptor</keyword>
<dbReference type="SMART" id="SM00255">
    <property type="entry name" value="TIR"/>
    <property type="match status" value="1"/>
</dbReference>
<protein>
    <submittedName>
        <fullName evidence="2">Toll/interleukin-1 receptor domain-containing adapter protein</fullName>
    </submittedName>
</protein>
<dbReference type="Proteomes" id="UP001059041">
    <property type="component" value="Linkage Group LG12"/>
</dbReference>
<dbReference type="GO" id="GO:0034142">
    <property type="term" value="P:toll-like receptor 4 signaling pathway"/>
    <property type="evidence" value="ECO:0007669"/>
    <property type="project" value="TreeGrafter"/>
</dbReference>
<evidence type="ECO:0000259" key="1">
    <source>
        <dbReference type="PROSITE" id="PS50104"/>
    </source>
</evidence>
<dbReference type="SUPFAM" id="SSF52200">
    <property type="entry name" value="Toll/Interleukin receptor TIR domain"/>
    <property type="match status" value="1"/>
</dbReference>
<dbReference type="Pfam" id="PF13676">
    <property type="entry name" value="TIR_2"/>
    <property type="match status" value="1"/>
</dbReference>
<dbReference type="InterPro" id="IPR017279">
    <property type="entry name" value="Tol-interleuk_rcpt_adapt_Tirap"/>
</dbReference>
<gene>
    <name evidence="2" type="ORF">IRJ41_019371</name>
</gene>
<name>A0A9W7WKU5_TRIRA</name>
<evidence type="ECO:0000313" key="2">
    <source>
        <dbReference type="EMBL" id="KAI7802800.1"/>
    </source>
</evidence>
<organism evidence="2 3">
    <name type="scientific">Triplophysa rosa</name>
    <name type="common">Cave loach</name>
    <dbReference type="NCBI Taxonomy" id="992332"/>
    <lineage>
        <taxon>Eukaryota</taxon>
        <taxon>Metazoa</taxon>
        <taxon>Chordata</taxon>
        <taxon>Craniata</taxon>
        <taxon>Vertebrata</taxon>
        <taxon>Euteleostomi</taxon>
        <taxon>Actinopterygii</taxon>
        <taxon>Neopterygii</taxon>
        <taxon>Teleostei</taxon>
        <taxon>Ostariophysi</taxon>
        <taxon>Cypriniformes</taxon>
        <taxon>Nemacheilidae</taxon>
        <taxon>Triplophysa</taxon>
    </lineage>
</organism>
<dbReference type="GO" id="GO:2000343">
    <property type="term" value="P:positive regulation of chemokine (C-X-C motif) ligand 2 production"/>
    <property type="evidence" value="ECO:0007669"/>
    <property type="project" value="TreeGrafter"/>
</dbReference>
<comment type="caution">
    <text evidence="2">The sequence shown here is derived from an EMBL/GenBank/DDBJ whole genome shotgun (WGS) entry which is preliminary data.</text>
</comment>
<sequence>MEKNRVSGIMDWFRQHFGKQRNELDQGNPCKCPQKDHFALRNSKSSSGNHTYTAHCETSCSGESSVSSASSSLPSKKSSVSTSESPLPAVLSSSFRSTLKFDVCLCHSDKDIDQVRSLASFLEAPSKGLRCYLLERDCPPGGAVSTELLQAVHDSHCWVLLITPNFLKDDWCLYQMHQVLSEGPISQRIIPTVLNIPRSELPQELRFVFSVDLNRNIEGGYNQVYKTVIHYLKDMLEKEESCNVAVR</sequence>
<proteinExistence type="predicted"/>
<dbReference type="GO" id="GO:0035662">
    <property type="term" value="F:Toll-like receptor 4 binding"/>
    <property type="evidence" value="ECO:0007669"/>
    <property type="project" value="TreeGrafter"/>
</dbReference>
<dbReference type="InterPro" id="IPR035897">
    <property type="entry name" value="Toll_tir_struct_dom_sf"/>
</dbReference>
<feature type="domain" description="TIR" evidence="1">
    <location>
        <begin position="99"/>
        <end position="228"/>
    </location>
</feature>
<dbReference type="GO" id="GO:0032760">
    <property type="term" value="P:positive regulation of tumor necrosis factor production"/>
    <property type="evidence" value="ECO:0007669"/>
    <property type="project" value="TreeGrafter"/>
</dbReference>
<dbReference type="GO" id="GO:0005737">
    <property type="term" value="C:cytoplasm"/>
    <property type="evidence" value="ECO:0007669"/>
    <property type="project" value="TreeGrafter"/>
</dbReference>